<feature type="region of interest" description="Disordered" evidence="1">
    <location>
        <begin position="175"/>
        <end position="235"/>
    </location>
</feature>
<dbReference type="InterPro" id="IPR041692">
    <property type="entry name" value="HHH_9"/>
</dbReference>
<dbReference type="Gene3D" id="1.10.150.310">
    <property type="entry name" value="Tex RuvX-like domain-like"/>
    <property type="match status" value="1"/>
</dbReference>
<dbReference type="Gene3D" id="2.40.50.140">
    <property type="entry name" value="Nucleic acid-binding proteins"/>
    <property type="match status" value="1"/>
</dbReference>
<dbReference type="AlphaFoldDB" id="A0A937W436"/>
<dbReference type="SUPFAM" id="SSF47781">
    <property type="entry name" value="RuvA domain 2-like"/>
    <property type="match status" value="1"/>
</dbReference>
<evidence type="ECO:0000259" key="2">
    <source>
        <dbReference type="PROSITE" id="PS50126"/>
    </source>
</evidence>
<dbReference type="GO" id="GO:0003735">
    <property type="term" value="F:structural constituent of ribosome"/>
    <property type="evidence" value="ECO:0007669"/>
    <property type="project" value="TreeGrafter"/>
</dbReference>
<dbReference type="Proteomes" id="UP000712673">
    <property type="component" value="Unassembled WGS sequence"/>
</dbReference>
<dbReference type="SUPFAM" id="SSF50249">
    <property type="entry name" value="Nucleic acid-binding proteins"/>
    <property type="match status" value="1"/>
</dbReference>
<dbReference type="Pfam" id="PF17674">
    <property type="entry name" value="HHH_9"/>
    <property type="match status" value="1"/>
</dbReference>
<name>A0A937W436_UNCTE</name>
<sequence>QQAAGFLRIKDGQHILDSTAVHPETYAVVERMAASLAVPVATLAANAELIHSLDLHTFVDEHVGVLTLQDIREELLKPGRDPRAQFVMPQFRDDVTSLEHLQEGMILEGMVSNVTNFGAFVDIGVHQDGLVHISELSQRYVRDPRDVVQVGQVVKVRVLSVDVALQRISLSMKSLRPAAEGPPTETVPVRDTARRDTAAPARRRRRRVAPPAPRPQVTAPEPEAEAEPEPAMDMAEKLRALQARFQGAGRS</sequence>
<reference evidence="3" key="1">
    <citation type="submission" date="2019-03" db="EMBL/GenBank/DDBJ databases">
        <title>Lake Tanganyika Metagenome-Assembled Genomes (MAGs).</title>
        <authorList>
            <person name="Tran P."/>
        </authorList>
    </citation>
    <scope>NUCLEOTIDE SEQUENCE</scope>
    <source>
        <strain evidence="3">K_DeepCast_65m_m2_066</strain>
    </source>
</reference>
<dbReference type="InterPro" id="IPR003029">
    <property type="entry name" value="S1_domain"/>
</dbReference>
<feature type="domain" description="S1 motif" evidence="2">
    <location>
        <begin position="104"/>
        <end position="173"/>
    </location>
</feature>
<comment type="caution">
    <text evidence="3">The sequence shown here is derived from an EMBL/GenBank/DDBJ whole genome shotgun (WGS) entry which is preliminary data.</text>
</comment>
<proteinExistence type="predicted"/>
<dbReference type="EMBL" id="VGLS01000941">
    <property type="protein sequence ID" value="MBM3226521.1"/>
    <property type="molecule type" value="Genomic_DNA"/>
</dbReference>
<dbReference type="PANTHER" id="PTHR10724">
    <property type="entry name" value="30S RIBOSOMAL PROTEIN S1"/>
    <property type="match status" value="1"/>
</dbReference>
<dbReference type="InterPro" id="IPR012340">
    <property type="entry name" value="NA-bd_OB-fold"/>
</dbReference>
<protein>
    <submittedName>
        <fullName evidence="3">S1 RNA-binding domain-containing protein</fullName>
    </submittedName>
</protein>
<accession>A0A937W436</accession>
<dbReference type="PROSITE" id="PS50126">
    <property type="entry name" value="S1"/>
    <property type="match status" value="1"/>
</dbReference>
<dbReference type="GO" id="GO:0003729">
    <property type="term" value="F:mRNA binding"/>
    <property type="evidence" value="ECO:0007669"/>
    <property type="project" value="TreeGrafter"/>
</dbReference>
<feature type="non-terminal residue" evidence="3">
    <location>
        <position position="1"/>
    </location>
</feature>
<dbReference type="Pfam" id="PF00575">
    <property type="entry name" value="S1"/>
    <property type="match status" value="1"/>
</dbReference>
<dbReference type="InterPro" id="IPR044146">
    <property type="entry name" value="S1_Tex"/>
</dbReference>
<dbReference type="InterPro" id="IPR050437">
    <property type="entry name" value="Ribos_protein_bS1-like"/>
</dbReference>
<dbReference type="CDD" id="cd05685">
    <property type="entry name" value="S1_Tex"/>
    <property type="match status" value="1"/>
</dbReference>
<evidence type="ECO:0000313" key="4">
    <source>
        <dbReference type="Proteomes" id="UP000712673"/>
    </source>
</evidence>
<evidence type="ECO:0000313" key="3">
    <source>
        <dbReference type="EMBL" id="MBM3226521.1"/>
    </source>
</evidence>
<evidence type="ECO:0000256" key="1">
    <source>
        <dbReference type="SAM" id="MobiDB-lite"/>
    </source>
</evidence>
<dbReference type="SMART" id="SM00316">
    <property type="entry name" value="S1"/>
    <property type="match status" value="1"/>
</dbReference>
<dbReference type="FunFam" id="2.40.50.140:FF:000051">
    <property type="entry name" value="RNA-binding transcriptional accessory protein"/>
    <property type="match status" value="1"/>
</dbReference>
<gene>
    <name evidence="3" type="ORF">FJZ47_22380</name>
</gene>
<dbReference type="GO" id="GO:0006412">
    <property type="term" value="P:translation"/>
    <property type="evidence" value="ECO:0007669"/>
    <property type="project" value="TreeGrafter"/>
</dbReference>
<dbReference type="PANTHER" id="PTHR10724:SF10">
    <property type="entry name" value="S1 RNA-BINDING DOMAIN-CONTAINING PROTEIN 1"/>
    <property type="match status" value="1"/>
</dbReference>
<dbReference type="InterPro" id="IPR010994">
    <property type="entry name" value="RuvA_2-like"/>
</dbReference>
<dbReference type="GO" id="GO:0005737">
    <property type="term" value="C:cytoplasm"/>
    <property type="evidence" value="ECO:0007669"/>
    <property type="project" value="UniProtKB-ARBA"/>
</dbReference>
<organism evidence="3 4">
    <name type="scientific">Tectimicrobiota bacterium</name>
    <dbReference type="NCBI Taxonomy" id="2528274"/>
    <lineage>
        <taxon>Bacteria</taxon>
        <taxon>Pseudomonadati</taxon>
        <taxon>Nitrospinota/Tectimicrobiota group</taxon>
        <taxon>Candidatus Tectimicrobiota</taxon>
    </lineage>
</organism>